<keyword evidence="16" id="KW-1185">Reference proteome</keyword>
<evidence type="ECO:0000256" key="5">
    <source>
        <dbReference type="ARBA" id="ARBA00004692"/>
    </source>
</evidence>
<comment type="function">
    <text evidence="4 14">Catalyzes ATP-dependent phosphorylation of adenosylcobinamide and addition of GMP to adenosylcobinamide phosphate.</text>
</comment>
<sequence length="166" mass="17858">MILLITGGARSGKSSYAEGRVAALPGRPCYIATSEIRDAEMAERIAHHRARRGPEWREREATFDLVAALTETDGDGPRLVDCVTLWLTNLVLTDRDWQAELNALLAALPAQQSPVIFVTNEVGLGIVPENALARAFRDAAGLVNQALAAAADEVQFVVSGLPLKVK</sequence>
<evidence type="ECO:0000256" key="1">
    <source>
        <dbReference type="ARBA" id="ARBA00000312"/>
    </source>
</evidence>
<comment type="similarity">
    <text evidence="7 14">Belongs to the CobU/CobP family.</text>
</comment>
<dbReference type="CDD" id="cd00544">
    <property type="entry name" value="CobU"/>
    <property type="match status" value="1"/>
</dbReference>
<keyword evidence="15" id="KW-0548">Nucleotidyltransferase</keyword>
<keyword evidence="8 14" id="KW-0169">Cobalamin biosynthesis</keyword>
<dbReference type="Pfam" id="PF02283">
    <property type="entry name" value="CobU"/>
    <property type="match status" value="1"/>
</dbReference>
<dbReference type="InterPro" id="IPR027417">
    <property type="entry name" value="P-loop_NTPase"/>
</dbReference>
<dbReference type="Gene3D" id="3.40.50.300">
    <property type="entry name" value="P-loop containing nucleotide triphosphate hydrolases"/>
    <property type="match status" value="1"/>
</dbReference>
<organism evidence="15 16">
    <name type="scientific">Acidiphilium multivorum (strain DSM 11245 / JCM 8867 / NBRC 100883 / AIU 301)</name>
    <dbReference type="NCBI Taxonomy" id="926570"/>
    <lineage>
        <taxon>Bacteria</taxon>
        <taxon>Pseudomonadati</taxon>
        <taxon>Pseudomonadota</taxon>
        <taxon>Alphaproteobacteria</taxon>
        <taxon>Acetobacterales</taxon>
        <taxon>Acidocellaceae</taxon>
        <taxon>Acidiphilium</taxon>
    </lineage>
</organism>
<evidence type="ECO:0000313" key="15">
    <source>
        <dbReference type="EMBL" id="BAJ82869.1"/>
    </source>
</evidence>
<keyword evidence="15" id="KW-0614">Plasmid</keyword>
<dbReference type="InterPro" id="IPR003203">
    <property type="entry name" value="CobU/CobP"/>
</dbReference>
<dbReference type="AlphaFoldDB" id="F0J702"/>
<accession>F0J702</accession>
<evidence type="ECO:0000256" key="8">
    <source>
        <dbReference type="ARBA" id="ARBA00022573"/>
    </source>
</evidence>
<evidence type="ECO:0000313" key="16">
    <source>
        <dbReference type="Proteomes" id="UP000007100"/>
    </source>
</evidence>
<dbReference type="GO" id="GO:0043752">
    <property type="term" value="F:adenosylcobinamide kinase activity"/>
    <property type="evidence" value="ECO:0007669"/>
    <property type="project" value="UniProtKB-EC"/>
</dbReference>
<dbReference type="EC" id="2.7.7.62" evidence="14"/>
<keyword evidence="9 14" id="KW-0808">Transferase</keyword>
<dbReference type="GO" id="GO:0009236">
    <property type="term" value="P:cobalamin biosynthetic process"/>
    <property type="evidence" value="ECO:0007669"/>
    <property type="project" value="UniProtKB-UniRule"/>
</dbReference>
<dbReference type="PANTHER" id="PTHR34848">
    <property type="match status" value="1"/>
</dbReference>
<dbReference type="GO" id="GO:0005525">
    <property type="term" value="F:GTP binding"/>
    <property type="evidence" value="ECO:0007669"/>
    <property type="project" value="UniProtKB-UniRule"/>
</dbReference>
<dbReference type="PANTHER" id="PTHR34848:SF1">
    <property type="entry name" value="BIFUNCTIONAL ADENOSYLCOBALAMIN BIOSYNTHESIS PROTEIN COBU"/>
    <property type="match status" value="1"/>
</dbReference>
<evidence type="ECO:0000256" key="12">
    <source>
        <dbReference type="ARBA" id="ARBA00022840"/>
    </source>
</evidence>
<dbReference type="HOGENOM" id="CLU_094161_0_1_5"/>
<reference evidence="15 16" key="1">
    <citation type="submission" date="2010-12" db="EMBL/GenBank/DDBJ databases">
        <title>Whole genome sequence of Acidiphilium multivorum AIU301.</title>
        <authorList>
            <person name="Narita-Yamada S."/>
            <person name="Nakamura S."/>
            <person name="Ito N."/>
            <person name="Takarada H."/>
            <person name="Katano Y."/>
            <person name="Nakazawa H."/>
            <person name="Hosoyama A."/>
            <person name="Yamada R."/>
            <person name="Fujita N."/>
        </authorList>
    </citation>
    <scope>NUCLEOTIDE SEQUENCE [LARGE SCALE GENOMIC DNA]</scope>
    <source>
        <strain evidence="16">DSM 11245 / JCM 8867 / AIU301</strain>
        <plasmid evidence="15 16">pACMV1</plasmid>
    </source>
</reference>
<keyword evidence="13 14" id="KW-0342">GTP-binding</keyword>
<name>F0J702_ACIMA</name>
<keyword evidence="11 14" id="KW-0418">Kinase</keyword>
<dbReference type="OrthoDB" id="9788370at2"/>
<dbReference type="SUPFAM" id="SSF52540">
    <property type="entry name" value="P-loop containing nucleoside triphosphate hydrolases"/>
    <property type="match status" value="1"/>
</dbReference>
<dbReference type="EC" id="2.7.1.156" evidence="14"/>
<comment type="catalytic activity">
    <reaction evidence="3">
        <text>adenosylcob(III)inamide + GTP = adenosylcob(III)inamide phosphate + GDP + H(+)</text>
        <dbReference type="Rhea" id="RHEA:15765"/>
        <dbReference type="ChEBI" id="CHEBI:2480"/>
        <dbReference type="ChEBI" id="CHEBI:15378"/>
        <dbReference type="ChEBI" id="CHEBI:37565"/>
        <dbReference type="ChEBI" id="CHEBI:58189"/>
        <dbReference type="ChEBI" id="CHEBI:58502"/>
        <dbReference type="EC" id="2.7.1.156"/>
    </reaction>
</comment>
<dbReference type="KEGG" id="amv:ACMV_P1_00730"/>
<dbReference type="Proteomes" id="UP000007100">
    <property type="component" value="Plasmid pACMV1"/>
</dbReference>
<dbReference type="EMBL" id="AP012036">
    <property type="protein sequence ID" value="BAJ82869.1"/>
    <property type="molecule type" value="Genomic_DNA"/>
</dbReference>
<dbReference type="GO" id="GO:0008820">
    <property type="term" value="F:cobinamide phosphate guanylyltransferase activity"/>
    <property type="evidence" value="ECO:0007669"/>
    <property type="project" value="UniProtKB-UniRule"/>
</dbReference>
<evidence type="ECO:0000256" key="2">
    <source>
        <dbReference type="ARBA" id="ARBA00000711"/>
    </source>
</evidence>
<evidence type="ECO:0000256" key="9">
    <source>
        <dbReference type="ARBA" id="ARBA00022679"/>
    </source>
</evidence>
<evidence type="ECO:0000256" key="13">
    <source>
        <dbReference type="ARBA" id="ARBA00023134"/>
    </source>
</evidence>
<comment type="pathway">
    <text evidence="5 14">Cofactor biosynthesis; adenosylcobalamin biosynthesis; adenosylcobalamin from cob(II)yrinate a,c-diamide: step 6/7.</text>
</comment>
<evidence type="ECO:0000256" key="10">
    <source>
        <dbReference type="ARBA" id="ARBA00022741"/>
    </source>
</evidence>
<dbReference type="PIRSF" id="PIRSF006135">
    <property type="entry name" value="CobU"/>
    <property type="match status" value="1"/>
</dbReference>
<geneLocation type="plasmid" evidence="15 16">
    <name>pACMV1</name>
</geneLocation>
<protein>
    <recommendedName>
        <fullName evidence="14">Bifunctional adenosylcobalamin biosynthesis protein</fullName>
        <ecNumber evidence="14">2.7.1.156</ecNumber>
        <ecNumber evidence="14">2.7.7.62</ecNumber>
    </recommendedName>
</protein>
<keyword evidence="12 14" id="KW-0067">ATP-binding</keyword>
<evidence type="ECO:0000256" key="4">
    <source>
        <dbReference type="ARBA" id="ARBA00003889"/>
    </source>
</evidence>
<evidence type="ECO:0000256" key="11">
    <source>
        <dbReference type="ARBA" id="ARBA00022777"/>
    </source>
</evidence>
<comment type="pathway">
    <text evidence="6 14">Cofactor biosynthesis; adenosylcobalamin biosynthesis; adenosylcobalamin from cob(II)yrinate a,c-diamide: step 5/7.</text>
</comment>
<evidence type="ECO:0000256" key="3">
    <source>
        <dbReference type="ARBA" id="ARBA00001522"/>
    </source>
</evidence>
<evidence type="ECO:0000256" key="14">
    <source>
        <dbReference type="PIRNR" id="PIRNR006135"/>
    </source>
</evidence>
<proteinExistence type="inferred from homology"/>
<evidence type="ECO:0000256" key="6">
    <source>
        <dbReference type="ARBA" id="ARBA00005159"/>
    </source>
</evidence>
<gene>
    <name evidence="15" type="primary">cobP</name>
    <name evidence="15" type="ordered locus">ACMV_P1_00730</name>
</gene>
<dbReference type="UniPathway" id="UPA00148">
    <property type="reaction ID" value="UER00236"/>
</dbReference>
<dbReference type="GO" id="GO:0005524">
    <property type="term" value="F:ATP binding"/>
    <property type="evidence" value="ECO:0007669"/>
    <property type="project" value="UniProtKB-UniRule"/>
</dbReference>
<comment type="catalytic activity">
    <reaction evidence="1 14">
        <text>adenosylcob(III)inamide + ATP = adenosylcob(III)inamide phosphate + ADP + H(+)</text>
        <dbReference type="Rhea" id="RHEA:15769"/>
        <dbReference type="ChEBI" id="CHEBI:2480"/>
        <dbReference type="ChEBI" id="CHEBI:15378"/>
        <dbReference type="ChEBI" id="CHEBI:30616"/>
        <dbReference type="ChEBI" id="CHEBI:58502"/>
        <dbReference type="ChEBI" id="CHEBI:456216"/>
        <dbReference type="EC" id="2.7.1.156"/>
    </reaction>
</comment>
<comment type="catalytic activity">
    <reaction evidence="2 14">
        <text>adenosylcob(III)inamide phosphate + GTP + H(+) = adenosylcob(III)inamide-GDP + diphosphate</text>
        <dbReference type="Rhea" id="RHEA:22712"/>
        <dbReference type="ChEBI" id="CHEBI:15378"/>
        <dbReference type="ChEBI" id="CHEBI:33019"/>
        <dbReference type="ChEBI" id="CHEBI:37565"/>
        <dbReference type="ChEBI" id="CHEBI:58502"/>
        <dbReference type="ChEBI" id="CHEBI:60487"/>
        <dbReference type="EC" id="2.7.7.62"/>
    </reaction>
</comment>
<dbReference type="NCBIfam" id="NF004469">
    <property type="entry name" value="PRK05800.1"/>
    <property type="match status" value="1"/>
</dbReference>
<keyword evidence="10 14" id="KW-0547">Nucleotide-binding</keyword>
<dbReference type="RefSeq" id="WP_007421545.1">
    <property type="nucleotide sequence ID" value="NC_015178.1"/>
</dbReference>
<evidence type="ECO:0000256" key="7">
    <source>
        <dbReference type="ARBA" id="ARBA00007490"/>
    </source>
</evidence>